<protein>
    <submittedName>
        <fullName evidence="1">Uncharacterized protein</fullName>
    </submittedName>
</protein>
<gene>
    <name evidence="1" type="ORF">QR98_0023460</name>
</gene>
<evidence type="ECO:0000313" key="2">
    <source>
        <dbReference type="Proteomes" id="UP000616769"/>
    </source>
</evidence>
<comment type="caution">
    <text evidence="1">The sequence shown here is derived from an EMBL/GenBank/DDBJ whole genome shotgun (WGS) entry which is preliminary data.</text>
</comment>
<dbReference type="VEuPathDB" id="VectorBase:SSCA002046"/>
<proteinExistence type="predicted"/>
<dbReference type="OrthoDB" id="45670at2759"/>
<accession>A0A131ZZ25</accession>
<name>A0A131ZZ25_SARSC</name>
<dbReference type="EMBL" id="JXLN01006589">
    <property type="protein sequence ID" value="KPM03907.1"/>
    <property type="molecule type" value="Genomic_DNA"/>
</dbReference>
<reference evidence="1 2" key="1">
    <citation type="journal article" date="2015" name="Parasit. Vectors">
        <title>Draft genome of the scabies mite.</title>
        <authorList>
            <person name="Rider S.D.Jr."/>
            <person name="Morgan M.S."/>
            <person name="Arlian L.G."/>
        </authorList>
    </citation>
    <scope>NUCLEOTIDE SEQUENCE [LARGE SCALE GENOMIC DNA]</scope>
    <source>
        <strain evidence="1">Arlian Lab</strain>
    </source>
</reference>
<dbReference type="AlphaFoldDB" id="A0A131ZZ25"/>
<organism evidence="1 2">
    <name type="scientific">Sarcoptes scabiei</name>
    <name type="common">Itch mite</name>
    <name type="synonym">Acarus scabiei</name>
    <dbReference type="NCBI Taxonomy" id="52283"/>
    <lineage>
        <taxon>Eukaryota</taxon>
        <taxon>Metazoa</taxon>
        <taxon>Ecdysozoa</taxon>
        <taxon>Arthropoda</taxon>
        <taxon>Chelicerata</taxon>
        <taxon>Arachnida</taxon>
        <taxon>Acari</taxon>
        <taxon>Acariformes</taxon>
        <taxon>Sarcoptiformes</taxon>
        <taxon>Astigmata</taxon>
        <taxon>Psoroptidia</taxon>
        <taxon>Sarcoptoidea</taxon>
        <taxon>Sarcoptidae</taxon>
        <taxon>Sarcoptinae</taxon>
        <taxon>Sarcoptes</taxon>
    </lineage>
</organism>
<sequence length="155" mass="17965">MSSIFLTRKSDLSISSPSIPDDGFCEKIFDLLSPDLDAECNQKNETDTQDFVRYVPCLNHLECRNNLLKSDPIISNHQFSYVVSSQNDPSFRYLLLLPCIKTEYGQNESLNCRWRESLIINSILSYDLWIVNGHPKIATKNLIDFNHQFSYEHEV</sequence>
<evidence type="ECO:0000313" key="1">
    <source>
        <dbReference type="EMBL" id="KPM03907.1"/>
    </source>
</evidence>
<dbReference type="Proteomes" id="UP000616769">
    <property type="component" value="Unassembled WGS sequence"/>
</dbReference>